<feature type="non-terminal residue" evidence="2">
    <location>
        <position position="103"/>
    </location>
</feature>
<reference evidence="2" key="2">
    <citation type="submission" date="2023-05" db="EMBL/GenBank/DDBJ databases">
        <authorList>
            <consortium name="Lawrence Berkeley National Laboratory"/>
            <person name="Steindorff A."/>
            <person name="Hensen N."/>
            <person name="Bonometti L."/>
            <person name="Westerberg I."/>
            <person name="Brannstrom I.O."/>
            <person name="Guillou S."/>
            <person name="Cros-Aarteil S."/>
            <person name="Calhoun S."/>
            <person name="Haridas S."/>
            <person name="Kuo A."/>
            <person name="Mondo S."/>
            <person name="Pangilinan J."/>
            <person name="Riley R."/>
            <person name="Labutti K."/>
            <person name="Andreopoulos B."/>
            <person name="Lipzen A."/>
            <person name="Chen C."/>
            <person name="Yanf M."/>
            <person name="Daum C."/>
            <person name="Ng V."/>
            <person name="Clum A."/>
            <person name="Ohm R."/>
            <person name="Martin F."/>
            <person name="Silar P."/>
            <person name="Natvig D."/>
            <person name="Lalanne C."/>
            <person name="Gautier V."/>
            <person name="Ament-Velasquez S.L."/>
            <person name="Kruys A."/>
            <person name="Hutchinson M.I."/>
            <person name="Powell A.J."/>
            <person name="Barry K."/>
            <person name="Miller A.N."/>
            <person name="Grigoriev I.V."/>
            <person name="Debuchy R."/>
            <person name="Gladieux P."/>
            <person name="Thoren M.H."/>
            <person name="Johannesson H."/>
        </authorList>
    </citation>
    <scope>NUCLEOTIDE SEQUENCE</scope>
    <source>
        <strain evidence="2">PSN309</strain>
    </source>
</reference>
<dbReference type="Proteomes" id="UP001302126">
    <property type="component" value="Unassembled WGS sequence"/>
</dbReference>
<sequence>MSYAGASNVGFPNIYEGSNQKNVKKSEIDELSKTSGENVKGFMPKNQADAVNRLYEQDIQRKQAEALKKDPTLAAQLHGNRPSRGAMVDKELELEDEETLRKK</sequence>
<evidence type="ECO:0000313" key="3">
    <source>
        <dbReference type="Proteomes" id="UP001302126"/>
    </source>
</evidence>
<dbReference type="PANTHER" id="PTHR39475">
    <property type="entry name" value="CONIDIATION-SPECIFIC PROTEIN 6"/>
    <property type="match status" value="1"/>
</dbReference>
<keyword evidence="3" id="KW-1185">Reference proteome</keyword>
<dbReference type="EMBL" id="MU864505">
    <property type="protein sequence ID" value="KAK4184102.1"/>
    <property type="molecule type" value="Genomic_DNA"/>
</dbReference>
<gene>
    <name evidence="2" type="ORF">QBC35DRAFT_367971</name>
</gene>
<proteinExistence type="predicted"/>
<accession>A0AAN7AFM2</accession>
<feature type="region of interest" description="Disordered" evidence="1">
    <location>
        <begin position="65"/>
        <end position="103"/>
    </location>
</feature>
<evidence type="ECO:0000256" key="1">
    <source>
        <dbReference type="SAM" id="MobiDB-lite"/>
    </source>
</evidence>
<feature type="region of interest" description="Disordered" evidence="1">
    <location>
        <begin position="1"/>
        <end position="28"/>
    </location>
</feature>
<name>A0AAN7AFM2_9PEZI</name>
<protein>
    <submittedName>
        <fullName evidence="2">Uncharacterized protein</fullName>
    </submittedName>
</protein>
<dbReference type="PANTHER" id="PTHR39475:SF1">
    <property type="entry name" value="CONIDIATION-SPECIFIC PROTEIN 6"/>
    <property type="match status" value="1"/>
</dbReference>
<reference evidence="2" key="1">
    <citation type="journal article" date="2023" name="Mol. Phylogenet. Evol.">
        <title>Genome-scale phylogeny and comparative genomics of the fungal order Sordariales.</title>
        <authorList>
            <person name="Hensen N."/>
            <person name="Bonometti L."/>
            <person name="Westerberg I."/>
            <person name="Brannstrom I.O."/>
            <person name="Guillou S."/>
            <person name="Cros-Aarteil S."/>
            <person name="Calhoun S."/>
            <person name="Haridas S."/>
            <person name="Kuo A."/>
            <person name="Mondo S."/>
            <person name="Pangilinan J."/>
            <person name="Riley R."/>
            <person name="LaButti K."/>
            <person name="Andreopoulos B."/>
            <person name="Lipzen A."/>
            <person name="Chen C."/>
            <person name="Yan M."/>
            <person name="Daum C."/>
            <person name="Ng V."/>
            <person name="Clum A."/>
            <person name="Steindorff A."/>
            <person name="Ohm R.A."/>
            <person name="Martin F."/>
            <person name="Silar P."/>
            <person name="Natvig D.O."/>
            <person name="Lalanne C."/>
            <person name="Gautier V."/>
            <person name="Ament-Velasquez S.L."/>
            <person name="Kruys A."/>
            <person name="Hutchinson M.I."/>
            <person name="Powell A.J."/>
            <person name="Barry K."/>
            <person name="Miller A.N."/>
            <person name="Grigoriev I.V."/>
            <person name="Debuchy R."/>
            <person name="Gladieux P."/>
            <person name="Hiltunen Thoren M."/>
            <person name="Johannesson H."/>
        </authorList>
    </citation>
    <scope>NUCLEOTIDE SEQUENCE</scope>
    <source>
        <strain evidence="2">PSN309</strain>
    </source>
</reference>
<evidence type="ECO:0000313" key="2">
    <source>
        <dbReference type="EMBL" id="KAK4184102.1"/>
    </source>
</evidence>
<dbReference type="AlphaFoldDB" id="A0AAN7AFM2"/>
<organism evidence="2 3">
    <name type="scientific">Podospora australis</name>
    <dbReference type="NCBI Taxonomy" id="1536484"/>
    <lineage>
        <taxon>Eukaryota</taxon>
        <taxon>Fungi</taxon>
        <taxon>Dikarya</taxon>
        <taxon>Ascomycota</taxon>
        <taxon>Pezizomycotina</taxon>
        <taxon>Sordariomycetes</taxon>
        <taxon>Sordariomycetidae</taxon>
        <taxon>Sordariales</taxon>
        <taxon>Podosporaceae</taxon>
        <taxon>Podospora</taxon>
    </lineage>
</organism>
<comment type="caution">
    <text evidence="2">The sequence shown here is derived from an EMBL/GenBank/DDBJ whole genome shotgun (WGS) entry which is preliminary data.</text>
</comment>
<feature type="compositionally biased region" description="Acidic residues" evidence="1">
    <location>
        <begin position="92"/>
        <end position="103"/>
    </location>
</feature>